<dbReference type="EMBL" id="MN739918">
    <property type="protein sequence ID" value="QHT77515.1"/>
    <property type="molecule type" value="Genomic_DNA"/>
</dbReference>
<proteinExistence type="predicted"/>
<evidence type="ECO:0000313" key="1">
    <source>
        <dbReference type="EMBL" id="QHT77515.1"/>
    </source>
</evidence>
<sequence length="413" mass="48324">MIYRTTKHKRTIKHKYDKSKKKYIKSKKRSRKVHILKSTTPKNIQYVSSLISDEIHDKAKGLFKYSSYSPTINEELVSLKSLTRENIMGCNNDRAFELLEPLQIEIPGHNKCVPYYDDIAKKLLLHNLSANKHIDVSKIITPKQYRSNCWFNAMFVTFFISDKGRKFFHYFRQLMIVGENTNGKKLPKKLADAFALLNFAIESSLNGSDYAYDLDTNSIIQKIYESIPIHQHKNKNTGLGLGQIYNVDEGGNPIHYYSNIIEYLHDTTIDLLFVSTYYNMDWKSEINERIKQMGYYPHIIVLEINDGPNKTPGNSGIIKDKEKEFVVRDNKYILDSCVVRDMSQQHFCSLITCEGKQYGYDGESYHRFVPLDWKTHINSTFTWTFEGTYDSYGDHLLQWSFLHGYQMLIYYLS</sequence>
<dbReference type="AlphaFoldDB" id="A0A6C0HBK6"/>
<reference evidence="1" key="1">
    <citation type="journal article" date="2020" name="Nature">
        <title>Giant virus diversity and host interactions through global metagenomics.</title>
        <authorList>
            <person name="Schulz F."/>
            <person name="Roux S."/>
            <person name="Paez-Espino D."/>
            <person name="Jungbluth S."/>
            <person name="Walsh D.A."/>
            <person name="Denef V.J."/>
            <person name="McMahon K.D."/>
            <person name="Konstantinidis K.T."/>
            <person name="Eloe-Fadrosh E.A."/>
            <person name="Kyrpides N.C."/>
            <person name="Woyke T."/>
        </authorList>
    </citation>
    <scope>NUCLEOTIDE SEQUENCE</scope>
    <source>
        <strain evidence="1">GVMAG-M-3300023179-86</strain>
    </source>
</reference>
<organism evidence="1">
    <name type="scientific">viral metagenome</name>
    <dbReference type="NCBI Taxonomy" id="1070528"/>
    <lineage>
        <taxon>unclassified sequences</taxon>
        <taxon>metagenomes</taxon>
        <taxon>organismal metagenomes</taxon>
    </lineage>
</organism>
<name>A0A6C0HBK6_9ZZZZ</name>
<accession>A0A6C0HBK6</accession>
<protein>
    <submittedName>
        <fullName evidence="1">Uncharacterized protein</fullName>
    </submittedName>
</protein>